<protein>
    <recommendedName>
        <fullName evidence="3">Nephrocystin 3-like N-terminal domain-containing protein</fullName>
    </recommendedName>
</protein>
<dbReference type="AlphaFoldDB" id="A0A9W8MLB2"/>
<name>A0A9W8MLB2_9AGAR</name>
<organism evidence="4 5">
    <name type="scientific">Candolleomyces eurysporus</name>
    <dbReference type="NCBI Taxonomy" id="2828524"/>
    <lineage>
        <taxon>Eukaryota</taxon>
        <taxon>Fungi</taxon>
        <taxon>Dikarya</taxon>
        <taxon>Basidiomycota</taxon>
        <taxon>Agaricomycotina</taxon>
        <taxon>Agaricomycetes</taxon>
        <taxon>Agaricomycetidae</taxon>
        <taxon>Agaricales</taxon>
        <taxon>Agaricineae</taxon>
        <taxon>Psathyrellaceae</taxon>
        <taxon>Candolleomyces</taxon>
    </lineage>
</organism>
<feature type="non-terminal residue" evidence="4">
    <location>
        <position position="944"/>
    </location>
</feature>
<keyword evidence="1" id="KW-0677">Repeat</keyword>
<dbReference type="PANTHER" id="PTHR10039:SF14">
    <property type="entry name" value="NACHT DOMAIN-CONTAINING PROTEIN"/>
    <property type="match status" value="1"/>
</dbReference>
<evidence type="ECO:0000256" key="2">
    <source>
        <dbReference type="SAM" id="MobiDB-lite"/>
    </source>
</evidence>
<evidence type="ECO:0000259" key="3">
    <source>
        <dbReference type="Pfam" id="PF24883"/>
    </source>
</evidence>
<dbReference type="InterPro" id="IPR056884">
    <property type="entry name" value="NPHP3-like_N"/>
</dbReference>
<evidence type="ECO:0000256" key="1">
    <source>
        <dbReference type="ARBA" id="ARBA00022737"/>
    </source>
</evidence>
<sequence length="944" mass="106833">MLANKLSEAQESRNGAELDIHCDLNILRVLDQAATQARKAYMVAAELLATAASLGTTTLLGDISSATESEMEPESGPQTGTGAVTHVAGTQDKATNCKPEPGSTPLGTELATHRSKVRFQDTDEDLDESEGEHKVKGAAFNNWQQLKARVSPLHKGLQQEAARLDEQFKQAACHPDLQESILLETDYDRDAVKDVLNSIPVSSPEKSPAPLQELKQLASSSKTRAPSAVRQHRNNWEQEHKNKNKKALEALKFTNLMLSIQREEYEDSKHEYKKVLKRAMELRDYMGEQDFLSRQRGVLTVWALLKGPFLIVTDGLDECEDRQDVQAFIDDMLHFFKRNPLVPLRFLITSRDEQHIQGLLENDQVCLTNLVNHCSRKDIDTFMCTYFEAEKLRNPVVKAYIREHGDWPTKEDKDLLVDHISGSFIFASALFKYIVDPTNKRSTPMERLPHTLNMSPGLDTLYKQTLSRSQDLPHFSIIISTLALLFEPLPIIGIAELLRIETFEVVRVLVNLQAIIHIPGTDDLPVTMCHTSLRDFLTTESRSGCFFAPPSFHLYLADCCHNLKEEQRSGTSAASYVARYFEEHLKLCDPLPVQRFVSYFPQALDALYSHILAKSRDLPHFSDILSTVVFLREPLPIFGLAELLGIEVSEVSRVLADLQAVIDSPGIEEDRPVTIRYTSLRDFLTSGIRSKAYSISRSYHLKLSRRCFTLNLERLLNNTPWSPVTHYHTEHSEYHRIQFLDRISEQSILAELKQLPHLPLSDHLFSFTQLFFWLFRNDFCRKPEQTLQALIKCIDSLALALECDPAPDRWLPMPLYELGPNGPMMENVDFSTIHQEQVTALQHNVQRIETVIKLKCSSSLAGSSLNPDLDHFFSNRWLGDWTVLQGCQLFKFITARAQVKVDLAEPDIPCSFAVHAVETGKWYDRSIEIRGAVLTGAMGSEGVA</sequence>
<reference evidence="4" key="1">
    <citation type="submission" date="2022-06" db="EMBL/GenBank/DDBJ databases">
        <title>Genome Sequence of Candolleomyces eurysporus.</title>
        <authorList>
            <person name="Buettner E."/>
        </authorList>
    </citation>
    <scope>NUCLEOTIDE SEQUENCE</scope>
    <source>
        <strain evidence="4">VTCC 930004</strain>
    </source>
</reference>
<keyword evidence="5" id="KW-1185">Reference proteome</keyword>
<accession>A0A9W8MLB2</accession>
<dbReference type="EMBL" id="JANBPK010000158">
    <property type="protein sequence ID" value="KAJ2936170.1"/>
    <property type="molecule type" value="Genomic_DNA"/>
</dbReference>
<dbReference type="OrthoDB" id="4760524at2759"/>
<evidence type="ECO:0000313" key="4">
    <source>
        <dbReference type="EMBL" id="KAJ2936170.1"/>
    </source>
</evidence>
<gene>
    <name evidence="4" type="ORF">H1R20_g925</name>
</gene>
<dbReference type="PANTHER" id="PTHR10039">
    <property type="entry name" value="AMELOGENIN"/>
    <property type="match status" value="1"/>
</dbReference>
<evidence type="ECO:0000313" key="5">
    <source>
        <dbReference type="Proteomes" id="UP001140091"/>
    </source>
</evidence>
<dbReference type="Proteomes" id="UP001140091">
    <property type="component" value="Unassembled WGS sequence"/>
</dbReference>
<feature type="region of interest" description="Disordered" evidence="2">
    <location>
        <begin position="199"/>
        <end position="242"/>
    </location>
</feature>
<dbReference type="Pfam" id="PF24883">
    <property type="entry name" value="NPHP3_N"/>
    <property type="match status" value="1"/>
</dbReference>
<proteinExistence type="predicted"/>
<comment type="caution">
    <text evidence="4">The sequence shown here is derived from an EMBL/GenBank/DDBJ whole genome shotgun (WGS) entry which is preliminary data.</text>
</comment>
<feature type="domain" description="Nephrocystin 3-like N-terminal" evidence="3">
    <location>
        <begin position="280"/>
        <end position="351"/>
    </location>
</feature>